<feature type="compositionally biased region" description="Low complexity" evidence="3">
    <location>
        <begin position="25"/>
        <end position="34"/>
    </location>
</feature>
<protein>
    <submittedName>
        <fullName evidence="4">Uncharacterized protein</fullName>
    </submittedName>
</protein>
<evidence type="ECO:0000313" key="4">
    <source>
        <dbReference type="EMBL" id="KAK4592566.1"/>
    </source>
</evidence>
<evidence type="ECO:0000313" key="5">
    <source>
        <dbReference type="Proteomes" id="UP001324115"/>
    </source>
</evidence>
<evidence type="ECO:0000256" key="1">
    <source>
        <dbReference type="ARBA" id="ARBA00022540"/>
    </source>
</evidence>
<reference evidence="4 5" key="1">
    <citation type="journal article" date="2023" name="G3 (Bethesda)">
        <title>A haplotype-resolved chromosome-scale genome for Quercus rubra L. provides insights into the genetics of adaptive traits for red oak species.</title>
        <authorList>
            <person name="Kapoor B."/>
            <person name="Jenkins J."/>
            <person name="Schmutz J."/>
            <person name="Zhebentyayeva T."/>
            <person name="Kuelheim C."/>
            <person name="Coggeshall M."/>
            <person name="Heim C."/>
            <person name="Lasky J.R."/>
            <person name="Leites L."/>
            <person name="Islam-Faridi N."/>
            <person name="Romero-Severson J."/>
            <person name="DeLeo V.L."/>
            <person name="Lucas S.M."/>
            <person name="Lazic D."/>
            <person name="Gailing O."/>
            <person name="Carlson J."/>
            <person name="Staton M."/>
        </authorList>
    </citation>
    <scope>NUCLEOTIDE SEQUENCE [LARGE SCALE GENOMIC DNA]</scope>
    <source>
        <strain evidence="4">Pseudo-F2</strain>
    </source>
</reference>
<dbReference type="Proteomes" id="UP001324115">
    <property type="component" value="Unassembled WGS sequence"/>
</dbReference>
<proteinExistence type="predicted"/>
<feature type="compositionally biased region" description="Low complexity" evidence="3">
    <location>
        <begin position="71"/>
        <end position="94"/>
    </location>
</feature>
<dbReference type="PANTHER" id="PTHR23253:SF9">
    <property type="entry name" value="EUKARYOTIC TRANSLATION INITIATION FACTOR 4 GAMMA 2"/>
    <property type="match status" value="1"/>
</dbReference>
<keyword evidence="5" id="KW-1185">Reference proteome</keyword>
<dbReference type="PANTHER" id="PTHR23253">
    <property type="entry name" value="EUKARYOTIC TRANSLATION INITIATION FACTOR 4 GAMMA"/>
    <property type="match status" value="1"/>
</dbReference>
<sequence>MSYNQSNRSEKIETTQYRKTDRRSSSSNQQRSSSGAYGATDAPVTSAAAKPAEPPAPAAAVQRSTQPVPKAPTSQSSAMSSDPAAAPKTPVKAPGDASKPYPFQSGSISPGFMNGMQQGIIHQLPPQLSNMGMGMTPPYPRQQGGKFGGPRKTTVKITHPDTHEELRLDKRAYSYSDGGSLTPRSLPNMPPQSQPIPSFAPSHPLNFYNPNSFNAGSMFSRPQSSVPLTSSQLAPNSQAPRFNYPVGQNPQNMAYMNPSALNSLLVNKTGTPMHVTADLSKHEGEDAEIIGGGLAPLPASGAKDKPILDQNKAKIISKATKKKKKKILLKANAAGTTSDLYNAYKVPEEKKETILSTDYTESISTCVNEKQAPADAKKYSRDFLLKFSKQCSDLPEDFGITSDIGALMSANLNISHLVERDSYPTPGRIVDRPSGGSRLDRHGSSSSSMGEEDRLGRLPGHFAIRDVRLDPVPVYGGNTGFRLDPGGNYGVLRSPHGQAPMQYPGG</sequence>
<dbReference type="GO" id="GO:0016281">
    <property type="term" value="C:eukaryotic translation initiation factor 4F complex"/>
    <property type="evidence" value="ECO:0007669"/>
    <property type="project" value="TreeGrafter"/>
</dbReference>
<keyword evidence="1" id="KW-0396">Initiation factor</keyword>
<comment type="caution">
    <text evidence="4">The sequence shown here is derived from an EMBL/GenBank/DDBJ whole genome shotgun (WGS) entry which is preliminary data.</text>
</comment>
<dbReference type="GO" id="GO:0003729">
    <property type="term" value="F:mRNA binding"/>
    <property type="evidence" value="ECO:0007669"/>
    <property type="project" value="TreeGrafter"/>
</dbReference>
<dbReference type="EMBL" id="JAXUIC010000004">
    <property type="protein sequence ID" value="KAK4592566.1"/>
    <property type="molecule type" value="Genomic_DNA"/>
</dbReference>
<dbReference type="AlphaFoldDB" id="A0AAN7FL61"/>
<gene>
    <name evidence="4" type="ORF">RGQ29_016913</name>
</gene>
<feature type="compositionally biased region" description="Basic and acidic residues" evidence="3">
    <location>
        <begin position="8"/>
        <end position="24"/>
    </location>
</feature>
<feature type="region of interest" description="Disordered" evidence="3">
    <location>
        <begin position="424"/>
        <end position="455"/>
    </location>
</feature>
<evidence type="ECO:0000256" key="2">
    <source>
        <dbReference type="ARBA" id="ARBA00022917"/>
    </source>
</evidence>
<accession>A0AAN7FL61</accession>
<keyword evidence="2" id="KW-0648">Protein biosynthesis</keyword>
<name>A0AAN7FL61_QUERU</name>
<feature type="region of interest" description="Disordered" evidence="3">
    <location>
        <begin position="1"/>
        <end position="109"/>
    </location>
</feature>
<evidence type="ECO:0000256" key="3">
    <source>
        <dbReference type="SAM" id="MobiDB-lite"/>
    </source>
</evidence>
<dbReference type="GO" id="GO:0003743">
    <property type="term" value="F:translation initiation factor activity"/>
    <property type="evidence" value="ECO:0007669"/>
    <property type="project" value="UniProtKB-KW"/>
</dbReference>
<organism evidence="4 5">
    <name type="scientific">Quercus rubra</name>
    <name type="common">Northern red oak</name>
    <name type="synonym">Quercus borealis</name>
    <dbReference type="NCBI Taxonomy" id="3512"/>
    <lineage>
        <taxon>Eukaryota</taxon>
        <taxon>Viridiplantae</taxon>
        <taxon>Streptophyta</taxon>
        <taxon>Embryophyta</taxon>
        <taxon>Tracheophyta</taxon>
        <taxon>Spermatophyta</taxon>
        <taxon>Magnoliopsida</taxon>
        <taxon>eudicotyledons</taxon>
        <taxon>Gunneridae</taxon>
        <taxon>Pentapetalae</taxon>
        <taxon>rosids</taxon>
        <taxon>fabids</taxon>
        <taxon>Fagales</taxon>
        <taxon>Fagaceae</taxon>
        <taxon>Quercus</taxon>
    </lineage>
</organism>